<sequence>MAVRCKECNFVAKKNDGFCPECGAMYVEPLDIVDESAAVNNTNRAMPKPEKKKGGGLFSSLFGGGNKEESVAHSTPIVQNKPLNSAPPPDVPRDQLKIRCQECQHIVPLDGHDGFCPDCGAFFVEPHEYITEEILAAEKAAQQAEIETYRPVEKSFEEMNPFEQLEFLKEKVADTWDQLIKDRHVLNEKANECMQCFTAAGTIKSEDQYEVLASTIKQRYHNLHDFELVYADYKRLLADFSKAHEGLLEARESYLKHEASVKQSQSAS</sequence>
<proteinExistence type="predicted"/>
<gene>
    <name evidence="2" type="ORF">COW36_11495</name>
</gene>
<evidence type="ECO:0000256" key="1">
    <source>
        <dbReference type="SAM" id="MobiDB-lite"/>
    </source>
</evidence>
<feature type="region of interest" description="Disordered" evidence="1">
    <location>
        <begin position="68"/>
        <end position="89"/>
    </location>
</feature>
<evidence type="ECO:0000313" key="3">
    <source>
        <dbReference type="Proteomes" id="UP000231019"/>
    </source>
</evidence>
<protein>
    <submittedName>
        <fullName evidence="2">Uncharacterized protein</fullName>
    </submittedName>
</protein>
<reference evidence="2 3" key="1">
    <citation type="submission" date="2017-09" db="EMBL/GenBank/DDBJ databases">
        <title>Depth-based differentiation of microbial function through sediment-hosted aquifers and enrichment of novel symbionts in the deep terrestrial subsurface.</title>
        <authorList>
            <person name="Probst A.J."/>
            <person name="Ladd B."/>
            <person name="Jarett J.K."/>
            <person name="Geller-Mcgrath D.E."/>
            <person name="Sieber C.M."/>
            <person name="Emerson J.B."/>
            <person name="Anantharaman K."/>
            <person name="Thomas B.C."/>
            <person name="Malmstrom R."/>
            <person name="Stieglmeier M."/>
            <person name="Klingl A."/>
            <person name="Woyke T."/>
            <person name="Ryan C.M."/>
            <person name="Banfield J.F."/>
        </authorList>
    </citation>
    <scope>NUCLEOTIDE SEQUENCE [LARGE SCALE GENOMIC DNA]</scope>
    <source>
        <strain evidence="2">CG17_big_fil_post_rev_8_21_14_2_50_48_46</strain>
    </source>
</reference>
<comment type="caution">
    <text evidence="2">The sequence shown here is derived from an EMBL/GenBank/DDBJ whole genome shotgun (WGS) entry which is preliminary data.</text>
</comment>
<feature type="compositionally biased region" description="Polar residues" evidence="1">
    <location>
        <begin position="72"/>
        <end position="83"/>
    </location>
</feature>
<evidence type="ECO:0000313" key="2">
    <source>
        <dbReference type="EMBL" id="PIW16762.1"/>
    </source>
</evidence>
<dbReference type="Proteomes" id="UP000231019">
    <property type="component" value="Unassembled WGS sequence"/>
</dbReference>
<dbReference type="AlphaFoldDB" id="A0A2M7G4F0"/>
<name>A0A2M7G4F0_9BACT</name>
<organism evidence="2 3">
    <name type="scientific">bacterium (Candidatus Blackallbacteria) CG17_big_fil_post_rev_8_21_14_2_50_48_46</name>
    <dbReference type="NCBI Taxonomy" id="2014261"/>
    <lineage>
        <taxon>Bacteria</taxon>
        <taxon>Candidatus Blackallbacteria</taxon>
    </lineage>
</organism>
<dbReference type="EMBL" id="PFFQ01000035">
    <property type="protein sequence ID" value="PIW16762.1"/>
    <property type="molecule type" value="Genomic_DNA"/>
</dbReference>
<accession>A0A2M7G4F0</accession>